<dbReference type="EMBL" id="CAXHTB010000020">
    <property type="protein sequence ID" value="CAL0327796.1"/>
    <property type="molecule type" value="Genomic_DNA"/>
</dbReference>
<proteinExistence type="predicted"/>
<sequence>MAVTENCEKNVGTSNELKQKVNLELQDEGQSKGRTGGRTPLGDLSNARKPINQAGENKALDGSLKSGKSSASQASNKQLKSESLIVIMNDEAVNAKAKKYGK</sequence>
<gene>
    <name evidence="2" type="ORF">LLUT_LOCUS28856</name>
</gene>
<keyword evidence="3" id="KW-1185">Reference proteome</keyword>
<evidence type="ECO:0000313" key="3">
    <source>
        <dbReference type="Proteomes" id="UP001497480"/>
    </source>
</evidence>
<evidence type="ECO:0000256" key="1">
    <source>
        <dbReference type="SAM" id="MobiDB-lite"/>
    </source>
</evidence>
<comment type="caution">
    <text evidence="2">The sequence shown here is derived from an EMBL/GenBank/DDBJ whole genome shotgun (WGS) entry which is preliminary data.</text>
</comment>
<dbReference type="Proteomes" id="UP001497480">
    <property type="component" value="Unassembled WGS sequence"/>
</dbReference>
<dbReference type="AlphaFoldDB" id="A0AAV1Y369"/>
<feature type="region of interest" description="Disordered" evidence="1">
    <location>
        <begin position="1"/>
        <end position="82"/>
    </location>
</feature>
<accession>A0AAV1Y369</accession>
<name>A0AAV1Y369_LUPLU</name>
<protein>
    <submittedName>
        <fullName evidence="2">Uncharacterized protein</fullName>
    </submittedName>
</protein>
<evidence type="ECO:0000313" key="2">
    <source>
        <dbReference type="EMBL" id="CAL0327796.1"/>
    </source>
</evidence>
<organism evidence="2 3">
    <name type="scientific">Lupinus luteus</name>
    <name type="common">European yellow lupine</name>
    <dbReference type="NCBI Taxonomy" id="3873"/>
    <lineage>
        <taxon>Eukaryota</taxon>
        <taxon>Viridiplantae</taxon>
        <taxon>Streptophyta</taxon>
        <taxon>Embryophyta</taxon>
        <taxon>Tracheophyta</taxon>
        <taxon>Spermatophyta</taxon>
        <taxon>Magnoliopsida</taxon>
        <taxon>eudicotyledons</taxon>
        <taxon>Gunneridae</taxon>
        <taxon>Pentapetalae</taxon>
        <taxon>rosids</taxon>
        <taxon>fabids</taxon>
        <taxon>Fabales</taxon>
        <taxon>Fabaceae</taxon>
        <taxon>Papilionoideae</taxon>
        <taxon>50 kb inversion clade</taxon>
        <taxon>genistoids sensu lato</taxon>
        <taxon>core genistoids</taxon>
        <taxon>Genisteae</taxon>
        <taxon>Lupinus</taxon>
    </lineage>
</organism>
<reference evidence="2 3" key="1">
    <citation type="submission" date="2024-03" db="EMBL/GenBank/DDBJ databases">
        <authorList>
            <person name="Martinez-Hernandez J."/>
        </authorList>
    </citation>
    <scope>NUCLEOTIDE SEQUENCE [LARGE SCALE GENOMIC DNA]</scope>
</reference>
<feature type="compositionally biased region" description="Polar residues" evidence="1">
    <location>
        <begin position="66"/>
        <end position="78"/>
    </location>
</feature>